<dbReference type="EMBL" id="CP012670">
    <property type="protein sequence ID" value="AUX27856.1"/>
    <property type="molecule type" value="Genomic_DNA"/>
</dbReference>
<accession>A0A4P2QEJ0</accession>
<name>A0A4P2QEJ0_SORCE</name>
<evidence type="ECO:0000313" key="4">
    <source>
        <dbReference type="Proteomes" id="UP000295781"/>
    </source>
</evidence>
<sequence length="628" mass="64432">MGELGTVWSKRALLGGALALGLSVAGLACDRALEDAAAPAPSLVSMPAQASAASEERREGPRPLDAEAQALPAPRAGAAPAAPSDGAAASKGLAGIGGPPRQAAPSAARASREGAMWGAPAAAAHAEAAIDPNGRFATTYRPGGGHLAAFESAVARGIIPPAERELVSDVGARYAPAIDAPRGATLALRTDLERARVPPGGGPVHVRVALRSTAQAPAARPHLSVHLVLDVSGSMQGEPIARAREAARALVDRLDAGDDFSLVTFSSDAQVLIPDGPVGARRAMIKAAIDGIAAAGGTNIGRGLELGYAEASRPGIPEGAVKVVLLLSDGRANAGITRSERLSRLALDAFQGGVQTSTFGLGADYDGALMSAVAGDGAGGYYYLRDPDQIAPALATELDRRLDPVATAVELRVRLRPDVELLHVYGSRRLSEAEAARARAIEVAADAQAEARDRIARDRQDDAEGGMRFLIPAFARDDSHALLLELGLPAGVEARTVASIELKYKDRVARKNVVEEAPLRVAYAAGDADSAASADPSVARTIQGFAAGETLAEAARQIALGDRARAAALLSEREGILRAAAGALDEPLFLKDADRLARLRGHTGAAGGLGDPLVLAMLLETASRAHLR</sequence>
<reference evidence="3 4" key="1">
    <citation type="submission" date="2015-09" db="EMBL/GenBank/DDBJ databases">
        <title>Sorangium comparison.</title>
        <authorList>
            <person name="Zaburannyi N."/>
            <person name="Bunk B."/>
            <person name="Overmann J."/>
            <person name="Mueller R."/>
        </authorList>
    </citation>
    <scope>NUCLEOTIDE SEQUENCE [LARGE SCALE GENOMIC DNA]</scope>
    <source>
        <strain evidence="3 4">So ceGT47</strain>
    </source>
</reference>
<dbReference type="InterPro" id="IPR036465">
    <property type="entry name" value="vWFA_dom_sf"/>
</dbReference>
<feature type="compositionally biased region" description="Low complexity" evidence="1">
    <location>
        <begin position="66"/>
        <end position="89"/>
    </location>
</feature>
<dbReference type="PANTHER" id="PTHR10579">
    <property type="entry name" value="CALCIUM-ACTIVATED CHLORIDE CHANNEL REGULATOR"/>
    <property type="match status" value="1"/>
</dbReference>
<feature type="compositionally biased region" description="Low complexity" evidence="1">
    <location>
        <begin position="99"/>
        <end position="112"/>
    </location>
</feature>
<dbReference type="AlphaFoldDB" id="A0A4P2QEJ0"/>
<feature type="domain" description="VWFA" evidence="2">
    <location>
        <begin position="224"/>
        <end position="398"/>
    </location>
</feature>
<dbReference type="SMART" id="SM00327">
    <property type="entry name" value="VWA"/>
    <property type="match status" value="1"/>
</dbReference>
<evidence type="ECO:0000259" key="2">
    <source>
        <dbReference type="PROSITE" id="PS50234"/>
    </source>
</evidence>
<dbReference type="RefSeq" id="WP_129356315.1">
    <property type="nucleotide sequence ID" value="NZ_CP012670.1"/>
</dbReference>
<evidence type="ECO:0000256" key="1">
    <source>
        <dbReference type="SAM" id="MobiDB-lite"/>
    </source>
</evidence>
<dbReference type="InterPro" id="IPR051266">
    <property type="entry name" value="CLCR"/>
</dbReference>
<dbReference type="SUPFAM" id="SSF53300">
    <property type="entry name" value="vWA-like"/>
    <property type="match status" value="1"/>
</dbReference>
<proteinExistence type="predicted"/>
<dbReference type="PROSITE" id="PS50234">
    <property type="entry name" value="VWFA"/>
    <property type="match status" value="1"/>
</dbReference>
<dbReference type="PANTHER" id="PTHR10579:SF43">
    <property type="entry name" value="ZINC FINGER (C3HC4-TYPE RING FINGER) FAMILY PROTEIN"/>
    <property type="match status" value="1"/>
</dbReference>
<dbReference type="Gene3D" id="3.40.50.410">
    <property type="entry name" value="von Willebrand factor, type A domain"/>
    <property type="match status" value="1"/>
</dbReference>
<organism evidence="3 4">
    <name type="scientific">Sorangium cellulosum</name>
    <name type="common">Polyangium cellulosum</name>
    <dbReference type="NCBI Taxonomy" id="56"/>
    <lineage>
        <taxon>Bacteria</taxon>
        <taxon>Pseudomonadati</taxon>
        <taxon>Myxococcota</taxon>
        <taxon>Polyangia</taxon>
        <taxon>Polyangiales</taxon>
        <taxon>Polyangiaceae</taxon>
        <taxon>Sorangium</taxon>
    </lineage>
</organism>
<dbReference type="OrthoDB" id="9781333at2"/>
<feature type="region of interest" description="Disordered" evidence="1">
    <location>
        <begin position="38"/>
        <end position="112"/>
    </location>
</feature>
<dbReference type="Pfam" id="PF00092">
    <property type="entry name" value="VWA"/>
    <property type="match status" value="1"/>
</dbReference>
<gene>
    <name evidence="3" type="ORF">SOCEGT47_084540</name>
</gene>
<protein>
    <recommendedName>
        <fullName evidence="2">VWFA domain-containing protein</fullName>
    </recommendedName>
</protein>
<dbReference type="InterPro" id="IPR002035">
    <property type="entry name" value="VWF_A"/>
</dbReference>
<feature type="compositionally biased region" description="Basic and acidic residues" evidence="1">
    <location>
        <begin position="54"/>
        <end position="65"/>
    </location>
</feature>
<dbReference type="Proteomes" id="UP000295781">
    <property type="component" value="Chromosome"/>
</dbReference>
<evidence type="ECO:0000313" key="3">
    <source>
        <dbReference type="EMBL" id="AUX27856.1"/>
    </source>
</evidence>